<organism evidence="2">
    <name type="scientific">freshwater metagenome</name>
    <dbReference type="NCBI Taxonomy" id="449393"/>
    <lineage>
        <taxon>unclassified sequences</taxon>
        <taxon>metagenomes</taxon>
        <taxon>ecological metagenomes</taxon>
    </lineage>
</organism>
<dbReference type="EMBL" id="CAESAN010000055">
    <property type="protein sequence ID" value="CAB4343234.1"/>
    <property type="molecule type" value="Genomic_DNA"/>
</dbReference>
<name>A0A6J5ZKU5_9ZZZZ</name>
<keyword evidence="1" id="KW-0812">Transmembrane</keyword>
<reference evidence="2" key="1">
    <citation type="submission" date="2020-05" db="EMBL/GenBank/DDBJ databases">
        <authorList>
            <person name="Chiriac C."/>
            <person name="Salcher M."/>
            <person name="Ghai R."/>
            <person name="Kavagutti S V."/>
        </authorList>
    </citation>
    <scope>NUCLEOTIDE SEQUENCE</scope>
</reference>
<accession>A0A6J5ZKU5</accession>
<evidence type="ECO:0000256" key="1">
    <source>
        <dbReference type="SAM" id="Phobius"/>
    </source>
</evidence>
<evidence type="ECO:0000313" key="2">
    <source>
        <dbReference type="EMBL" id="CAB4343234.1"/>
    </source>
</evidence>
<protein>
    <submittedName>
        <fullName evidence="2">Unannotated protein</fullName>
    </submittedName>
</protein>
<proteinExistence type="predicted"/>
<sequence length="44" mass="4932">MDNEIIKRLAWMGFVAGLEALASIAALRLAAFVWQRFLDEEPPA</sequence>
<feature type="transmembrane region" description="Helical" evidence="1">
    <location>
        <begin position="9"/>
        <end position="34"/>
    </location>
</feature>
<keyword evidence="1" id="KW-0472">Membrane</keyword>
<dbReference type="AlphaFoldDB" id="A0A6J5ZKU5"/>
<keyword evidence="1" id="KW-1133">Transmembrane helix</keyword>
<gene>
    <name evidence="2" type="ORF">UFOPK3547_00779</name>
</gene>